<evidence type="ECO:0000256" key="3">
    <source>
        <dbReference type="ARBA" id="ARBA00023155"/>
    </source>
</evidence>
<evidence type="ECO:0000313" key="10">
    <source>
        <dbReference type="Proteomes" id="UP000092993"/>
    </source>
</evidence>
<dbReference type="Gene3D" id="1.10.10.60">
    <property type="entry name" value="Homeodomain-like"/>
    <property type="match status" value="1"/>
</dbReference>
<keyword evidence="10" id="KW-1185">Reference proteome</keyword>
<keyword evidence="2 5" id="KW-0238">DNA-binding</keyword>
<protein>
    <submittedName>
        <fullName evidence="9">Homeobox protein ceh-5</fullName>
    </submittedName>
</protein>
<feature type="compositionally biased region" description="Basic and acidic residues" evidence="7">
    <location>
        <begin position="169"/>
        <end position="181"/>
    </location>
</feature>
<dbReference type="OrthoDB" id="6159439at2759"/>
<dbReference type="PROSITE" id="PS00027">
    <property type="entry name" value="HOMEOBOX_1"/>
    <property type="match status" value="1"/>
</dbReference>
<evidence type="ECO:0000256" key="5">
    <source>
        <dbReference type="PROSITE-ProRule" id="PRU00108"/>
    </source>
</evidence>
<evidence type="ECO:0000313" key="9">
    <source>
        <dbReference type="EMBL" id="OBZ78770.1"/>
    </source>
</evidence>
<dbReference type="PANTHER" id="PTHR24339:SF28">
    <property type="entry name" value="E5-RELATED"/>
    <property type="match status" value="1"/>
</dbReference>
<feature type="compositionally biased region" description="Low complexity" evidence="7">
    <location>
        <begin position="185"/>
        <end position="200"/>
    </location>
</feature>
<feature type="region of interest" description="Disordered" evidence="7">
    <location>
        <begin position="1"/>
        <end position="20"/>
    </location>
</feature>
<dbReference type="SUPFAM" id="SSF46689">
    <property type="entry name" value="Homeodomain-like"/>
    <property type="match status" value="1"/>
</dbReference>
<dbReference type="InterPro" id="IPR009057">
    <property type="entry name" value="Homeodomain-like_sf"/>
</dbReference>
<accession>A0A1C7MPG5</accession>
<feature type="domain" description="Homeobox" evidence="8">
    <location>
        <begin position="49"/>
        <end position="109"/>
    </location>
</feature>
<dbReference type="GO" id="GO:0000978">
    <property type="term" value="F:RNA polymerase II cis-regulatory region sequence-specific DNA binding"/>
    <property type="evidence" value="ECO:0007669"/>
    <property type="project" value="TreeGrafter"/>
</dbReference>
<dbReference type="OMA" id="ILEWACA"/>
<dbReference type="InterPro" id="IPR050877">
    <property type="entry name" value="EMX-VAX-Noto_Homeobox_TFs"/>
</dbReference>
<dbReference type="CDD" id="cd00086">
    <property type="entry name" value="homeodomain"/>
    <property type="match status" value="1"/>
</dbReference>
<feature type="region of interest" description="Disordered" evidence="7">
    <location>
        <begin position="218"/>
        <end position="248"/>
    </location>
</feature>
<dbReference type="Proteomes" id="UP000092993">
    <property type="component" value="Unassembled WGS sequence"/>
</dbReference>
<sequence length="354" mass="40001">MRLSASHSRPRRLPPSASVPPCPDVFQPPLVSTVPIQPIYIVNSPVDGSLEKKPRHRMTDSQLERLEALYRKNTHPTRAEKQELAEDVGMSMKSVTIWFQNRRQTRRKKNKTRDPSPLIPHLRRFAIECPADRLSVTSQTPLIGMDPFINANQDSAQSSWTPYDPLSGENRDERLGHDLPKPSHSRAASVHSSESRSSSSQPPRLTLWQYMLSSPPEISAHSSSTSLARGRKHTADRGRGSIGRAESHTSRRRNLEWACARMEKRHKIYDEDASDDCYMIGRSDTSPGNLRSKSTKDHPRLSKALQFAAPKQIRIPHISIPREYDSLFSPDVILGASLLLTFKYSVESDVEMEV</sequence>
<dbReference type="GO" id="GO:0000981">
    <property type="term" value="F:DNA-binding transcription factor activity, RNA polymerase II-specific"/>
    <property type="evidence" value="ECO:0007669"/>
    <property type="project" value="InterPro"/>
</dbReference>
<feature type="region of interest" description="Disordered" evidence="7">
    <location>
        <begin position="147"/>
        <end position="203"/>
    </location>
</feature>
<feature type="compositionally biased region" description="Polar residues" evidence="7">
    <location>
        <begin position="150"/>
        <end position="161"/>
    </location>
</feature>
<dbReference type="SMART" id="SM00389">
    <property type="entry name" value="HOX"/>
    <property type="match status" value="1"/>
</dbReference>
<dbReference type="InterPro" id="IPR017970">
    <property type="entry name" value="Homeobox_CS"/>
</dbReference>
<evidence type="ECO:0000256" key="7">
    <source>
        <dbReference type="SAM" id="MobiDB-lite"/>
    </source>
</evidence>
<comment type="caution">
    <text evidence="9">The sequence shown here is derived from an EMBL/GenBank/DDBJ whole genome shotgun (WGS) entry which is preliminary data.</text>
</comment>
<feature type="compositionally biased region" description="Basic and acidic residues" evidence="7">
    <location>
        <begin position="233"/>
        <end position="248"/>
    </location>
</feature>
<organism evidence="9 10">
    <name type="scientific">Grifola frondosa</name>
    <name type="common">Maitake</name>
    <name type="synonym">Polyporus frondosus</name>
    <dbReference type="NCBI Taxonomy" id="5627"/>
    <lineage>
        <taxon>Eukaryota</taxon>
        <taxon>Fungi</taxon>
        <taxon>Dikarya</taxon>
        <taxon>Basidiomycota</taxon>
        <taxon>Agaricomycotina</taxon>
        <taxon>Agaricomycetes</taxon>
        <taxon>Polyporales</taxon>
        <taxon>Grifolaceae</taxon>
        <taxon>Grifola</taxon>
    </lineage>
</organism>
<proteinExistence type="predicted"/>
<reference evidence="9 10" key="1">
    <citation type="submission" date="2016-03" db="EMBL/GenBank/DDBJ databases">
        <title>Whole genome sequencing of Grifola frondosa 9006-11.</title>
        <authorList>
            <person name="Min B."/>
            <person name="Park H."/>
            <person name="Kim J.-G."/>
            <person name="Cho H."/>
            <person name="Oh Y.-L."/>
            <person name="Kong W.-S."/>
            <person name="Choi I.-G."/>
        </authorList>
    </citation>
    <scope>NUCLEOTIDE SEQUENCE [LARGE SCALE GENOMIC DNA]</scope>
    <source>
        <strain evidence="9 10">9006-11</strain>
    </source>
</reference>
<keyword evidence="3 5" id="KW-0371">Homeobox</keyword>
<name>A0A1C7MPG5_GRIFR</name>
<dbReference type="PANTHER" id="PTHR24339">
    <property type="entry name" value="HOMEOBOX PROTEIN EMX-RELATED"/>
    <property type="match status" value="1"/>
</dbReference>
<dbReference type="GO" id="GO:0005634">
    <property type="term" value="C:nucleus"/>
    <property type="evidence" value="ECO:0007669"/>
    <property type="project" value="UniProtKB-SubCell"/>
</dbReference>
<evidence type="ECO:0000256" key="4">
    <source>
        <dbReference type="ARBA" id="ARBA00023242"/>
    </source>
</evidence>
<comment type="subcellular location">
    <subcellularLocation>
        <location evidence="1 5 6">Nucleus</location>
    </subcellularLocation>
</comment>
<dbReference type="PROSITE" id="PS50071">
    <property type="entry name" value="HOMEOBOX_2"/>
    <property type="match status" value="1"/>
</dbReference>
<dbReference type="EMBL" id="LUGG01000001">
    <property type="protein sequence ID" value="OBZ78770.1"/>
    <property type="molecule type" value="Genomic_DNA"/>
</dbReference>
<dbReference type="AlphaFoldDB" id="A0A1C7MPG5"/>
<feature type="DNA-binding region" description="Homeobox" evidence="5">
    <location>
        <begin position="51"/>
        <end position="110"/>
    </location>
</feature>
<evidence type="ECO:0000259" key="8">
    <source>
        <dbReference type="PROSITE" id="PS50071"/>
    </source>
</evidence>
<gene>
    <name evidence="9" type="primary">ceh-5</name>
    <name evidence="9" type="ORF">A0H81_01230</name>
</gene>
<dbReference type="InterPro" id="IPR001356">
    <property type="entry name" value="HD"/>
</dbReference>
<evidence type="ECO:0000256" key="6">
    <source>
        <dbReference type="RuleBase" id="RU000682"/>
    </source>
</evidence>
<keyword evidence="4 5" id="KW-0539">Nucleus</keyword>
<dbReference type="STRING" id="5627.A0A1C7MPG5"/>
<evidence type="ECO:0000256" key="1">
    <source>
        <dbReference type="ARBA" id="ARBA00004123"/>
    </source>
</evidence>
<dbReference type="Pfam" id="PF00046">
    <property type="entry name" value="Homeodomain"/>
    <property type="match status" value="1"/>
</dbReference>
<evidence type="ECO:0000256" key="2">
    <source>
        <dbReference type="ARBA" id="ARBA00023125"/>
    </source>
</evidence>